<accession>A0A9P8CDL1</accession>
<dbReference type="OrthoDB" id="3524838at2759"/>
<dbReference type="Proteomes" id="UP000887226">
    <property type="component" value="Unassembled WGS sequence"/>
</dbReference>
<dbReference type="AlphaFoldDB" id="A0A9P8CDL1"/>
<dbReference type="GO" id="GO:0016705">
    <property type="term" value="F:oxidoreductase activity, acting on paired donors, with incorporation or reduction of molecular oxygen"/>
    <property type="evidence" value="ECO:0007669"/>
    <property type="project" value="InterPro"/>
</dbReference>
<reference evidence="1" key="1">
    <citation type="journal article" date="2021" name="IMA Fungus">
        <title>Genomic characterization of three marine fungi, including Emericellopsis atlantica sp. nov. with signatures of a generalist lifestyle and marine biomass degradation.</title>
        <authorList>
            <person name="Hagestad O.C."/>
            <person name="Hou L."/>
            <person name="Andersen J.H."/>
            <person name="Hansen E.H."/>
            <person name="Altermark B."/>
            <person name="Li C."/>
            <person name="Kuhnert E."/>
            <person name="Cox R.J."/>
            <person name="Crous P.W."/>
            <person name="Spatafora J.W."/>
            <person name="Lail K."/>
            <person name="Amirebrahimi M."/>
            <person name="Lipzen A."/>
            <person name="Pangilinan J."/>
            <person name="Andreopoulos W."/>
            <person name="Hayes R.D."/>
            <person name="Ng V."/>
            <person name="Grigoriev I.V."/>
            <person name="Jackson S.A."/>
            <person name="Sutton T.D.S."/>
            <person name="Dobson A.D.W."/>
            <person name="Rama T."/>
        </authorList>
    </citation>
    <scope>NUCLEOTIDE SEQUENCE</scope>
    <source>
        <strain evidence="1">TRa3180A</strain>
    </source>
</reference>
<dbReference type="InterPro" id="IPR001128">
    <property type="entry name" value="Cyt_P450"/>
</dbReference>
<dbReference type="GO" id="GO:0004497">
    <property type="term" value="F:monooxygenase activity"/>
    <property type="evidence" value="ECO:0007669"/>
    <property type="project" value="InterPro"/>
</dbReference>
<proteinExistence type="predicted"/>
<dbReference type="SUPFAM" id="SSF48264">
    <property type="entry name" value="Cytochrome P450"/>
    <property type="match status" value="1"/>
</dbReference>
<keyword evidence="2" id="KW-1185">Reference proteome</keyword>
<organism evidence="1 2">
    <name type="scientific">Calycina marina</name>
    <dbReference type="NCBI Taxonomy" id="1763456"/>
    <lineage>
        <taxon>Eukaryota</taxon>
        <taxon>Fungi</taxon>
        <taxon>Dikarya</taxon>
        <taxon>Ascomycota</taxon>
        <taxon>Pezizomycotina</taxon>
        <taxon>Leotiomycetes</taxon>
        <taxon>Helotiales</taxon>
        <taxon>Pezizellaceae</taxon>
        <taxon>Calycina</taxon>
    </lineage>
</organism>
<dbReference type="InterPro" id="IPR036396">
    <property type="entry name" value="Cyt_P450_sf"/>
</dbReference>
<name>A0A9P8CDL1_9HELO</name>
<evidence type="ECO:0000313" key="2">
    <source>
        <dbReference type="Proteomes" id="UP000887226"/>
    </source>
</evidence>
<feature type="non-terminal residue" evidence="1">
    <location>
        <position position="1"/>
    </location>
</feature>
<gene>
    <name evidence="1" type="ORF">BJ878DRAFT_428182</name>
</gene>
<protein>
    <submittedName>
        <fullName evidence="1">Uncharacterized protein</fullName>
    </submittedName>
</protein>
<dbReference type="Gene3D" id="1.10.630.10">
    <property type="entry name" value="Cytochrome P450"/>
    <property type="match status" value="1"/>
</dbReference>
<sequence>FVPDRWMSKTKMVRHTAAFTPCAVGQHSCLECKLAMDIMRLVIAIILKKFFFRLAPGDDGD</sequence>
<dbReference type="EMBL" id="MU254216">
    <property type="protein sequence ID" value="KAG9241411.1"/>
    <property type="molecule type" value="Genomic_DNA"/>
</dbReference>
<dbReference type="GO" id="GO:0005506">
    <property type="term" value="F:iron ion binding"/>
    <property type="evidence" value="ECO:0007669"/>
    <property type="project" value="InterPro"/>
</dbReference>
<evidence type="ECO:0000313" key="1">
    <source>
        <dbReference type="EMBL" id="KAG9241411.1"/>
    </source>
</evidence>
<dbReference type="Pfam" id="PF00067">
    <property type="entry name" value="p450"/>
    <property type="match status" value="1"/>
</dbReference>
<comment type="caution">
    <text evidence="1">The sequence shown here is derived from an EMBL/GenBank/DDBJ whole genome shotgun (WGS) entry which is preliminary data.</text>
</comment>
<dbReference type="GO" id="GO:0020037">
    <property type="term" value="F:heme binding"/>
    <property type="evidence" value="ECO:0007669"/>
    <property type="project" value="InterPro"/>
</dbReference>